<organism evidence="1 2">
    <name type="scientific">Sporosarcina limicola</name>
    <dbReference type="NCBI Taxonomy" id="34101"/>
    <lineage>
        <taxon>Bacteria</taxon>
        <taxon>Bacillati</taxon>
        <taxon>Bacillota</taxon>
        <taxon>Bacilli</taxon>
        <taxon>Bacillales</taxon>
        <taxon>Caryophanaceae</taxon>
        <taxon>Sporosarcina</taxon>
    </lineage>
</organism>
<sequence>MKNDIRVQNNSSEDPVKIKELLTKDERIKSAAVLFHERELLTAVRMKTFSRFSKRKIGKELEKKLKEYYPELNVTVSVDNKILMEMNKLMDMKKQEKVSKKIKKLKSLIKEET</sequence>
<keyword evidence="2" id="KW-1185">Reference proteome</keyword>
<comment type="caution">
    <text evidence="1">The sequence shown here is derived from an EMBL/GenBank/DDBJ whole genome shotgun (WGS) entry which is preliminary data.</text>
</comment>
<evidence type="ECO:0000313" key="1">
    <source>
        <dbReference type="EMBL" id="MBE1556931.1"/>
    </source>
</evidence>
<dbReference type="Proteomes" id="UP000658225">
    <property type="component" value="Unassembled WGS sequence"/>
</dbReference>
<dbReference type="AlphaFoldDB" id="A0A927MT83"/>
<reference evidence="1" key="1">
    <citation type="submission" date="2020-10" db="EMBL/GenBank/DDBJ databases">
        <title>Genomic Encyclopedia of Type Strains, Phase IV (KMG-IV): sequencing the most valuable type-strain genomes for metagenomic binning, comparative biology and taxonomic classification.</title>
        <authorList>
            <person name="Goeker M."/>
        </authorList>
    </citation>
    <scope>NUCLEOTIDE SEQUENCE</scope>
    <source>
        <strain evidence="1">DSM 13886</strain>
    </source>
</reference>
<dbReference type="EMBL" id="JADBEL010000041">
    <property type="protein sequence ID" value="MBE1556931.1"/>
    <property type="molecule type" value="Genomic_DNA"/>
</dbReference>
<dbReference type="InterPro" id="IPR019076">
    <property type="entry name" value="Spore_lipoprot_YhcN/YlaJ-like"/>
</dbReference>
<proteinExistence type="predicted"/>
<accession>A0A927MT83</accession>
<dbReference type="Pfam" id="PF09580">
    <property type="entry name" value="Spore_YhcN_YlaJ"/>
    <property type="match status" value="1"/>
</dbReference>
<dbReference type="RefSeq" id="WP_192600532.1">
    <property type="nucleotide sequence ID" value="NZ_JADBEL010000041.1"/>
</dbReference>
<gene>
    <name evidence="1" type="ORF">H4683_004057</name>
</gene>
<protein>
    <submittedName>
        <fullName evidence="1">Long-subunit acyl-CoA synthetase (AMP-forming)</fullName>
    </submittedName>
</protein>
<name>A0A927MT83_9BACL</name>
<evidence type="ECO:0000313" key="2">
    <source>
        <dbReference type="Proteomes" id="UP000658225"/>
    </source>
</evidence>